<accession>A0ABN0VUK4</accession>
<protein>
    <recommendedName>
        <fullName evidence="3">DUF711 family protein</fullName>
    </recommendedName>
</protein>
<dbReference type="Gene3D" id="3.20.70.20">
    <property type="match status" value="1"/>
</dbReference>
<keyword evidence="2" id="KW-1185">Reference proteome</keyword>
<comment type="caution">
    <text evidence="1">The sequence shown here is derived from an EMBL/GenBank/DDBJ whole genome shotgun (WGS) entry which is preliminary data.</text>
</comment>
<dbReference type="Pfam" id="PF05167">
    <property type="entry name" value="DUF711"/>
    <property type="match status" value="1"/>
</dbReference>
<name>A0ABN0VUK4_9GAMM</name>
<gene>
    <name evidence="1" type="ORF">GCM10009129_13910</name>
</gene>
<evidence type="ECO:0000313" key="2">
    <source>
        <dbReference type="Proteomes" id="UP001501787"/>
    </source>
</evidence>
<dbReference type="RefSeq" id="WP_201504908.1">
    <property type="nucleotide sequence ID" value="NZ_BAAAFR010000004.1"/>
</dbReference>
<dbReference type="PANTHER" id="PTHR37560:SF2">
    <property type="entry name" value="DUF711 DOMAIN-CONTAINING PROTEIN"/>
    <property type="match status" value="1"/>
</dbReference>
<sequence>MSDNKAVKASVDFEMIAALKDKTLCNVRTVTTFVRLTSDESAWQAVLEAAISHCENIAAGLSNQGYNVQSIRIVTNPYGEYLDISSLSTAAAGLATITDILNTLNEGKNSLRVRFAIGEAKTVREIALLPELIAEYGDLCNACVNVPANEIGVLDNELIEQCAETVQAIAALTPRGEGNFNFTVNFNCDEFIPYFPASYHSGEVKKGFVVGLETPDLLVNTLQHIHDNALLEGLTYQQSRHLIFNALHAALQYHIDIIDGCVRKLNAASDWRYLGIDTSPAPSKDCHSMVDVYKLLGVPYFGASGTVESSALLTRVFKSIENVDMVGFSGLMLAVTEDKGLAQATLDKEFDIPMLLTNSAICGIGLDTVPIPGDTSKDKLCALMRDTGTMAYRLNKPLTVRVFPVPELTAGEVTQFESSDLCNCAVLAVP</sequence>
<reference evidence="1 2" key="1">
    <citation type="journal article" date="2019" name="Int. J. Syst. Evol. Microbiol.">
        <title>The Global Catalogue of Microorganisms (GCM) 10K type strain sequencing project: providing services to taxonomists for standard genome sequencing and annotation.</title>
        <authorList>
            <consortium name="The Broad Institute Genomics Platform"/>
            <consortium name="The Broad Institute Genome Sequencing Center for Infectious Disease"/>
            <person name="Wu L."/>
            <person name="Ma J."/>
        </authorList>
    </citation>
    <scope>NUCLEOTIDE SEQUENCE [LARGE SCALE GENOMIC DNA]</scope>
    <source>
        <strain evidence="1 2">JCM 16343</strain>
    </source>
</reference>
<evidence type="ECO:0000313" key="1">
    <source>
        <dbReference type="EMBL" id="GAA0317636.1"/>
    </source>
</evidence>
<dbReference type="Proteomes" id="UP001501787">
    <property type="component" value="Unassembled WGS sequence"/>
</dbReference>
<dbReference type="EMBL" id="BAAAFR010000004">
    <property type="protein sequence ID" value="GAA0317636.1"/>
    <property type="molecule type" value="Genomic_DNA"/>
</dbReference>
<evidence type="ECO:0008006" key="3">
    <source>
        <dbReference type="Google" id="ProtNLM"/>
    </source>
</evidence>
<dbReference type="PANTHER" id="PTHR37560">
    <property type="entry name" value="UPF0210 PROTEIN SPR0218"/>
    <property type="match status" value="1"/>
</dbReference>
<organism evidence="1 2">
    <name type="scientific">Psychrobacter aestuarii</name>
    <dbReference type="NCBI Taxonomy" id="556327"/>
    <lineage>
        <taxon>Bacteria</taxon>
        <taxon>Pseudomonadati</taxon>
        <taxon>Pseudomonadota</taxon>
        <taxon>Gammaproteobacteria</taxon>
        <taxon>Moraxellales</taxon>
        <taxon>Moraxellaceae</taxon>
        <taxon>Psychrobacter</taxon>
    </lineage>
</organism>
<proteinExistence type="predicted"/>
<dbReference type="InterPro" id="IPR007841">
    <property type="entry name" value="UPF0210"/>
</dbReference>
<dbReference type="SUPFAM" id="SSF51998">
    <property type="entry name" value="PFL-like glycyl radical enzymes"/>
    <property type="match status" value="1"/>
</dbReference>